<dbReference type="SUPFAM" id="SSF57997">
    <property type="entry name" value="Tropomyosin"/>
    <property type="match status" value="1"/>
</dbReference>
<sequence>MASRVPKFLRPRREPGFGQLADGTPWAQIRGEKWLLPRRGVSNRAEEELRGTTVRLPPPDREAKARVLQRQAPDAERERMSAPCWEQREKGPQALAEAKVASLNHHFQLVERLNNALQKLEEAEKTADESEKCEAKLEKATDLEDKLKCTKKHHRLHSKDVGPDS</sequence>
<accession>A0A8J6A1T8</accession>
<proteinExistence type="predicted"/>
<protein>
    <submittedName>
        <fullName evidence="3">Uncharacterized protein</fullName>
    </submittedName>
</protein>
<dbReference type="Proteomes" id="UP000700334">
    <property type="component" value="Unassembled WGS sequence"/>
</dbReference>
<keyword evidence="4" id="KW-1185">Reference proteome</keyword>
<evidence type="ECO:0000256" key="1">
    <source>
        <dbReference type="SAM" id="Coils"/>
    </source>
</evidence>
<gene>
    <name evidence="3" type="ORF">J0S82_003544</name>
</gene>
<comment type="caution">
    <text evidence="3">The sequence shown here is derived from an EMBL/GenBank/DDBJ whole genome shotgun (WGS) entry which is preliminary data.</text>
</comment>
<name>A0A8J6A1T8_GALPY</name>
<feature type="region of interest" description="Disordered" evidence="2">
    <location>
        <begin position="1"/>
        <end position="23"/>
    </location>
</feature>
<evidence type="ECO:0000313" key="3">
    <source>
        <dbReference type="EMBL" id="KAG8513944.1"/>
    </source>
</evidence>
<feature type="coiled-coil region" evidence="1">
    <location>
        <begin position="103"/>
        <end position="143"/>
    </location>
</feature>
<dbReference type="EMBL" id="JAGFMF010011752">
    <property type="protein sequence ID" value="KAG8513944.1"/>
    <property type="molecule type" value="Genomic_DNA"/>
</dbReference>
<organism evidence="3 4">
    <name type="scientific">Galemys pyrenaicus</name>
    <name type="common">Iberian desman</name>
    <name type="synonym">Pyrenean desman</name>
    <dbReference type="NCBI Taxonomy" id="202257"/>
    <lineage>
        <taxon>Eukaryota</taxon>
        <taxon>Metazoa</taxon>
        <taxon>Chordata</taxon>
        <taxon>Craniata</taxon>
        <taxon>Vertebrata</taxon>
        <taxon>Euteleostomi</taxon>
        <taxon>Mammalia</taxon>
        <taxon>Eutheria</taxon>
        <taxon>Laurasiatheria</taxon>
        <taxon>Eulipotyphla</taxon>
        <taxon>Talpidae</taxon>
        <taxon>Galemys</taxon>
    </lineage>
</organism>
<feature type="compositionally biased region" description="Basic and acidic residues" evidence="2">
    <location>
        <begin position="73"/>
        <end position="90"/>
    </location>
</feature>
<keyword evidence="1" id="KW-0175">Coiled coil</keyword>
<dbReference type="AlphaFoldDB" id="A0A8J6A1T8"/>
<evidence type="ECO:0000313" key="4">
    <source>
        <dbReference type="Proteomes" id="UP000700334"/>
    </source>
</evidence>
<evidence type="ECO:0000256" key="2">
    <source>
        <dbReference type="SAM" id="MobiDB-lite"/>
    </source>
</evidence>
<reference evidence="3" key="1">
    <citation type="journal article" date="2021" name="Evol. Appl.">
        <title>The genome of the Pyrenean desman and the effects of bottlenecks and inbreeding on the genomic landscape of an endangered species.</title>
        <authorList>
            <person name="Escoda L."/>
            <person name="Castresana J."/>
        </authorList>
    </citation>
    <scope>NUCLEOTIDE SEQUENCE</scope>
    <source>
        <strain evidence="3">IBE-C5619</strain>
    </source>
</reference>
<feature type="region of interest" description="Disordered" evidence="2">
    <location>
        <begin position="69"/>
        <end position="90"/>
    </location>
</feature>